<dbReference type="Gene3D" id="3.90.550.10">
    <property type="entry name" value="Spore Coat Polysaccharide Biosynthesis Protein SpsA, Chain A"/>
    <property type="match status" value="1"/>
</dbReference>
<dbReference type="AlphaFoldDB" id="A0A4Q7MVZ6"/>
<gene>
    <name evidence="2" type="ORF">EV199_4125</name>
</gene>
<comment type="caution">
    <text evidence="2">The sequence shown here is derived from an EMBL/GenBank/DDBJ whole genome shotgun (WGS) entry which is preliminary data.</text>
</comment>
<accession>A0A4Q7MVZ6</accession>
<dbReference type="EMBL" id="SGXA01000002">
    <property type="protein sequence ID" value="RZS72209.1"/>
    <property type="molecule type" value="Genomic_DNA"/>
</dbReference>
<proteinExistence type="predicted"/>
<feature type="domain" description="Glycosyltransferase 2-like" evidence="1">
    <location>
        <begin position="19"/>
        <end position="192"/>
    </location>
</feature>
<keyword evidence="3" id="KW-1185">Reference proteome</keyword>
<dbReference type="PANTHER" id="PTHR43685:SF2">
    <property type="entry name" value="GLYCOSYLTRANSFERASE 2-LIKE DOMAIN-CONTAINING PROTEIN"/>
    <property type="match status" value="1"/>
</dbReference>
<organism evidence="2 3">
    <name type="scientific">Pseudobacter ginsenosidimutans</name>
    <dbReference type="NCBI Taxonomy" id="661488"/>
    <lineage>
        <taxon>Bacteria</taxon>
        <taxon>Pseudomonadati</taxon>
        <taxon>Bacteroidota</taxon>
        <taxon>Chitinophagia</taxon>
        <taxon>Chitinophagales</taxon>
        <taxon>Chitinophagaceae</taxon>
        <taxon>Pseudobacter</taxon>
    </lineage>
</organism>
<keyword evidence="2" id="KW-0808">Transferase</keyword>
<dbReference type="PANTHER" id="PTHR43685">
    <property type="entry name" value="GLYCOSYLTRANSFERASE"/>
    <property type="match status" value="1"/>
</dbReference>
<dbReference type="CDD" id="cd00761">
    <property type="entry name" value="Glyco_tranf_GTA_type"/>
    <property type="match status" value="1"/>
</dbReference>
<protein>
    <submittedName>
        <fullName evidence="2">GT2 family glycosyltransferase</fullName>
    </submittedName>
</protein>
<reference evidence="2 3" key="1">
    <citation type="submission" date="2019-02" db="EMBL/GenBank/DDBJ databases">
        <title>Genomic Encyclopedia of Type Strains, Phase IV (KMG-IV): sequencing the most valuable type-strain genomes for metagenomic binning, comparative biology and taxonomic classification.</title>
        <authorList>
            <person name="Goeker M."/>
        </authorList>
    </citation>
    <scope>NUCLEOTIDE SEQUENCE [LARGE SCALE GENOMIC DNA]</scope>
    <source>
        <strain evidence="2 3">DSM 18116</strain>
    </source>
</reference>
<dbReference type="OrthoDB" id="786280at2"/>
<dbReference type="InterPro" id="IPR029044">
    <property type="entry name" value="Nucleotide-diphossugar_trans"/>
</dbReference>
<dbReference type="InterPro" id="IPR001173">
    <property type="entry name" value="Glyco_trans_2-like"/>
</dbReference>
<dbReference type="GO" id="GO:0016740">
    <property type="term" value="F:transferase activity"/>
    <property type="evidence" value="ECO:0007669"/>
    <property type="project" value="UniProtKB-KW"/>
</dbReference>
<dbReference type="Pfam" id="PF00535">
    <property type="entry name" value="Glycos_transf_2"/>
    <property type="match status" value="1"/>
</dbReference>
<dbReference type="Proteomes" id="UP000293874">
    <property type="component" value="Unassembled WGS sequence"/>
</dbReference>
<evidence type="ECO:0000313" key="3">
    <source>
        <dbReference type="Proteomes" id="UP000293874"/>
    </source>
</evidence>
<evidence type="ECO:0000259" key="1">
    <source>
        <dbReference type="Pfam" id="PF00535"/>
    </source>
</evidence>
<sequence>MQLHGRNGGQSATYMKGISVIICCYNSESRLVPTLKHLAGQTFNSQVAWELIVVDNNSSDHTGSVATEFAASNKHVDCKVVEEKQAGLSHARKKGFDVSRYEYILYCDDDNWLNSSYIERAFNIMESNPNVAVLGGHGEPECEITPPHWFDDFKTYYATGAQGKTSGDITEVKGYVYGAGSIYRRSALQDLFDKGFAGLLDDRKGKSLSSGGDVELCNALALSGYRIWYDQTLLFQHFIPKERLNWQYIVKLHDGYLKNLSVLAAYRYAITRNKGFYLLWWKDIYYYSLQLLKILYRYKRFQIKKENEKFRLLMNYKGRTIFSLLVNVFAIRKNTVEIRRSQWISKNGKA</sequence>
<dbReference type="SUPFAM" id="SSF53448">
    <property type="entry name" value="Nucleotide-diphospho-sugar transferases"/>
    <property type="match status" value="1"/>
</dbReference>
<name>A0A4Q7MVZ6_9BACT</name>
<dbReference type="RefSeq" id="WP_158643780.1">
    <property type="nucleotide sequence ID" value="NZ_CP042431.1"/>
</dbReference>
<evidence type="ECO:0000313" key="2">
    <source>
        <dbReference type="EMBL" id="RZS72209.1"/>
    </source>
</evidence>
<dbReference type="InterPro" id="IPR050834">
    <property type="entry name" value="Glycosyltransf_2"/>
</dbReference>